<dbReference type="InterPro" id="IPR009006">
    <property type="entry name" value="Ala_racemase/Decarboxylase_C"/>
</dbReference>
<dbReference type="FunFam" id="3.20.20.10:FF:000002">
    <property type="entry name" value="Alanine racemase"/>
    <property type="match status" value="1"/>
</dbReference>
<keyword evidence="3 5" id="KW-0413">Isomerase</keyword>
<dbReference type="InterPro" id="IPR029066">
    <property type="entry name" value="PLP-binding_barrel"/>
</dbReference>
<dbReference type="GO" id="GO:0005829">
    <property type="term" value="C:cytosol"/>
    <property type="evidence" value="ECO:0007669"/>
    <property type="project" value="TreeGrafter"/>
</dbReference>
<dbReference type="Pfam" id="PF00842">
    <property type="entry name" value="Ala_racemase_C"/>
    <property type="match status" value="1"/>
</dbReference>
<organism evidence="5">
    <name type="scientific">hydrothermal vent metagenome</name>
    <dbReference type="NCBI Taxonomy" id="652676"/>
    <lineage>
        <taxon>unclassified sequences</taxon>
        <taxon>metagenomes</taxon>
        <taxon>ecological metagenomes</taxon>
    </lineage>
</organism>
<evidence type="ECO:0000259" key="4">
    <source>
        <dbReference type="SMART" id="SM01005"/>
    </source>
</evidence>
<dbReference type="Gene3D" id="3.20.20.10">
    <property type="entry name" value="Alanine racemase"/>
    <property type="match status" value="1"/>
</dbReference>
<evidence type="ECO:0000313" key="5">
    <source>
        <dbReference type="EMBL" id="VAX24721.1"/>
    </source>
</evidence>
<dbReference type="InterPro" id="IPR020622">
    <property type="entry name" value="Ala_racemase_pyridoxalP-BS"/>
</dbReference>
<proteinExistence type="inferred from homology"/>
<dbReference type="Pfam" id="PF01168">
    <property type="entry name" value="Ala_racemase_N"/>
    <property type="match status" value="1"/>
</dbReference>
<reference evidence="5" key="1">
    <citation type="submission" date="2018-06" db="EMBL/GenBank/DDBJ databases">
        <authorList>
            <person name="Zhirakovskaya E."/>
        </authorList>
    </citation>
    <scope>NUCLEOTIDE SEQUENCE</scope>
</reference>
<dbReference type="SUPFAM" id="SSF50621">
    <property type="entry name" value="Alanine racemase C-terminal domain-like"/>
    <property type="match status" value="1"/>
</dbReference>
<accession>A0A3B1CDS8</accession>
<dbReference type="SUPFAM" id="SSF51419">
    <property type="entry name" value="PLP-binding barrel"/>
    <property type="match status" value="1"/>
</dbReference>
<feature type="domain" description="Alanine racemase C-terminal" evidence="4">
    <location>
        <begin position="239"/>
        <end position="366"/>
    </location>
</feature>
<dbReference type="PROSITE" id="PS00395">
    <property type="entry name" value="ALANINE_RACEMASE"/>
    <property type="match status" value="1"/>
</dbReference>
<dbReference type="CDD" id="cd00430">
    <property type="entry name" value="PLPDE_III_AR"/>
    <property type="match status" value="1"/>
</dbReference>
<dbReference type="InterPro" id="IPR011079">
    <property type="entry name" value="Ala_racemase_C"/>
</dbReference>
<dbReference type="SMART" id="SM01005">
    <property type="entry name" value="Ala_racemase_C"/>
    <property type="match status" value="1"/>
</dbReference>
<keyword evidence="2" id="KW-0663">Pyridoxal phosphate</keyword>
<dbReference type="NCBIfam" id="TIGR00492">
    <property type="entry name" value="alr"/>
    <property type="match status" value="1"/>
</dbReference>
<dbReference type="GO" id="GO:0008784">
    <property type="term" value="F:alanine racemase activity"/>
    <property type="evidence" value="ECO:0007669"/>
    <property type="project" value="UniProtKB-EC"/>
</dbReference>
<dbReference type="InterPro" id="IPR001608">
    <property type="entry name" value="Ala_racemase_N"/>
</dbReference>
<dbReference type="PANTHER" id="PTHR30511">
    <property type="entry name" value="ALANINE RACEMASE"/>
    <property type="match status" value="1"/>
</dbReference>
<dbReference type="InterPro" id="IPR000821">
    <property type="entry name" value="Ala_racemase"/>
</dbReference>
<dbReference type="GO" id="GO:0030170">
    <property type="term" value="F:pyridoxal phosphate binding"/>
    <property type="evidence" value="ECO:0007669"/>
    <property type="project" value="TreeGrafter"/>
</dbReference>
<dbReference type="AlphaFoldDB" id="A0A3B1CDS8"/>
<evidence type="ECO:0000256" key="1">
    <source>
        <dbReference type="ARBA" id="ARBA00001933"/>
    </source>
</evidence>
<dbReference type="Gene3D" id="2.40.37.10">
    <property type="entry name" value="Lyase, Ornithine Decarboxylase, Chain A, domain 1"/>
    <property type="match status" value="1"/>
</dbReference>
<dbReference type="PANTHER" id="PTHR30511:SF0">
    <property type="entry name" value="ALANINE RACEMASE, CATABOLIC-RELATED"/>
    <property type="match status" value="1"/>
</dbReference>
<dbReference type="EMBL" id="UOGA01000277">
    <property type="protein sequence ID" value="VAX24721.1"/>
    <property type="molecule type" value="Genomic_DNA"/>
</dbReference>
<sequence>MVKLHYPVYAEIDLDRMHSNLDLLGKRASVPMLPVIKANAYGHGAAALANEIGSRSDVAGLSVGTVDEALELRKAGYKGRALVLDGVFAEQAAQVVRHKLEVVVSSIDQVKMLVAKAARSPVSIHLKINTGMTRLGADPENAVELYKKAASMKKTAIVGVMTHLADSNKRKGYAPVQIKIFDDILSSIRASGFSLPARHAANTAAVFLHPKARYDMVRPGIGVYGIQEFGGRDVGLKPVLSLRARIMIARRLLKGTPVSYEMTWVAPRKCKVAVVCAGYADGYSRSFSNKAHAIINGGKIRQIGIICMDNCLFDVTYANAKTGDVVTLIGEDKKAAVKAVELARLAKTISYEILCGIGQRATRVYIRSGKVEKVDRPKS</sequence>
<dbReference type="HAMAP" id="MF_01201">
    <property type="entry name" value="Ala_racemase"/>
    <property type="match status" value="1"/>
</dbReference>
<dbReference type="EC" id="5.1.1.1" evidence="5"/>
<protein>
    <submittedName>
        <fullName evidence="5">Alanine racemase</fullName>
        <ecNumber evidence="5">5.1.1.1</ecNumber>
    </submittedName>
</protein>
<evidence type="ECO:0000256" key="2">
    <source>
        <dbReference type="ARBA" id="ARBA00022898"/>
    </source>
</evidence>
<gene>
    <name evidence="5" type="ORF">MNBD_NITROSPINAE04-1809</name>
</gene>
<comment type="cofactor">
    <cofactor evidence="1">
        <name>pyridoxal 5'-phosphate</name>
        <dbReference type="ChEBI" id="CHEBI:597326"/>
    </cofactor>
</comment>
<evidence type="ECO:0000256" key="3">
    <source>
        <dbReference type="ARBA" id="ARBA00023235"/>
    </source>
</evidence>
<dbReference type="PRINTS" id="PR00992">
    <property type="entry name" value="ALARACEMASE"/>
</dbReference>
<name>A0A3B1CDS8_9ZZZZ</name>
<dbReference type="GO" id="GO:0030632">
    <property type="term" value="P:D-alanine biosynthetic process"/>
    <property type="evidence" value="ECO:0007669"/>
    <property type="project" value="TreeGrafter"/>
</dbReference>